<dbReference type="WBParaSite" id="PSAMB.scaffold4038size15914.g23354.t1">
    <property type="protein sequence ID" value="PSAMB.scaffold4038size15914.g23354.t1"/>
    <property type="gene ID" value="PSAMB.scaffold4038size15914.g23354"/>
</dbReference>
<keyword evidence="4 8" id="KW-0479">Metal-binding</keyword>
<evidence type="ECO:0000256" key="7">
    <source>
        <dbReference type="ARBA" id="ARBA00048348"/>
    </source>
</evidence>
<comment type="function">
    <text evidence="8">Reversible hydration of carbon dioxide.</text>
</comment>
<comment type="catalytic activity">
    <reaction evidence="7 8">
        <text>hydrogencarbonate + H(+) = CO2 + H2O</text>
        <dbReference type="Rhea" id="RHEA:10748"/>
        <dbReference type="ChEBI" id="CHEBI:15377"/>
        <dbReference type="ChEBI" id="CHEBI:15378"/>
        <dbReference type="ChEBI" id="CHEBI:16526"/>
        <dbReference type="ChEBI" id="CHEBI:17544"/>
        <dbReference type="EC" id="4.2.1.1"/>
    </reaction>
</comment>
<dbReference type="GO" id="GO:0004089">
    <property type="term" value="F:carbonate dehydratase activity"/>
    <property type="evidence" value="ECO:0007669"/>
    <property type="project" value="UniProtKB-UniRule"/>
</dbReference>
<dbReference type="SUPFAM" id="SSF51069">
    <property type="entry name" value="Carbonic anhydrase"/>
    <property type="match status" value="1"/>
</dbReference>
<evidence type="ECO:0000256" key="6">
    <source>
        <dbReference type="ARBA" id="ARBA00023239"/>
    </source>
</evidence>
<dbReference type="AlphaFoldDB" id="A0A914WFY8"/>
<dbReference type="PROSITE" id="PS51144">
    <property type="entry name" value="ALPHA_CA_2"/>
    <property type="match status" value="1"/>
</dbReference>
<dbReference type="PANTHER" id="PTHR18952">
    <property type="entry name" value="CARBONIC ANHYDRASE"/>
    <property type="match status" value="1"/>
</dbReference>
<evidence type="ECO:0000256" key="3">
    <source>
        <dbReference type="ARBA" id="ARBA00012925"/>
    </source>
</evidence>
<dbReference type="EC" id="4.2.1.1" evidence="3 8"/>
<dbReference type="GO" id="GO:0008270">
    <property type="term" value="F:zinc ion binding"/>
    <property type="evidence" value="ECO:0007669"/>
    <property type="project" value="UniProtKB-UniRule"/>
</dbReference>
<evidence type="ECO:0000259" key="9">
    <source>
        <dbReference type="PROSITE" id="PS51144"/>
    </source>
</evidence>
<feature type="domain" description="Alpha-carbonic anhydrase" evidence="9">
    <location>
        <begin position="1"/>
        <end position="209"/>
    </location>
</feature>
<dbReference type="PANTHER" id="PTHR18952:SF141">
    <property type="entry name" value="CARBONIC ANHYDRASE"/>
    <property type="match status" value="1"/>
</dbReference>
<sequence>RVEQIDPIRFVNYERPVEGKFVNNGHSVQVNIPNYSEDPEIFGGELDQVYRLIQYHFHWGQQDHEGSEHTLAGLRYPAELHLVHQGVDDPSKLAVLGVFLKLAPDGEALESEAQHLDEIVEPNSATTIAHIILKKKLPKNTKSFWRYHGSLTTPPCSECVTWTIFTEPVNITKEQLAKLRQIKDVECEPLRKNYRPVQPLNKRQVRHVLAK</sequence>
<evidence type="ECO:0000313" key="11">
    <source>
        <dbReference type="WBParaSite" id="PSAMB.scaffold4038size15914.g23354.t1"/>
    </source>
</evidence>
<evidence type="ECO:0000256" key="5">
    <source>
        <dbReference type="ARBA" id="ARBA00022833"/>
    </source>
</evidence>
<proteinExistence type="inferred from homology"/>
<accession>A0A914WFY8</accession>
<keyword evidence="6 8" id="KW-0456">Lyase</keyword>
<protein>
    <recommendedName>
        <fullName evidence="3 8">Carbonic anhydrase</fullName>
        <ecNumber evidence="3 8">4.2.1.1</ecNumber>
    </recommendedName>
</protein>
<dbReference type="InterPro" id="IPR001148">
    <property type="entry name" value="CA_dom"/>
</dbReference>
<dbReference type="CDD" id="cd00326">
    <property type="entry name" value="alpha_CA"/>
    <property type="match status" value="1"/>
</dbReference>
<dbReference type="PROSITE" id="PS00162">
    <property type="entry name" value="ALPHA_CA_1"/>
    <property type="match status" value="1"/>
</dbReference>
<comment type="cofactor">
    <cofactor evidence="1 8">
        <name>Zn(2+)</name>
        <dbReference type="ChEBI" id="CHEBI:29105"/>
    </cofactor>
</comment>
<keyword evidence="10" id="KW-1185">Reference proteome</keyword>
<keyword evidence="5 8" id="KW-0862">Zinc</keyword>
<organism evidence="10 11">
    <name type="scientific">Plectus sambesii</name>
    <dbReference type="NCBI Taxonomy" id="2011161"/>
    <lineage>
        <taxon>Eukaryota</taxon>
        <taxon>Metazoa</taxon>
        <taxon>Ecdysozoa</taxon>
        <taxon>Nematoda</taxon>
        <taxon>Chromadorea</taxon>
        <taxon>Plectida</taxon>
        <taxon>Plectina</taxon>
        <taxon>Plectoidea</taxon>
        <taxon>Plectidae</taxon>
        <taxon>Plectus</taxon>
    </lineage>
</organism>
<reference evidence="11" key="1">
    <citation type="submission" date="2022-11" db="UniProtKB">
        <authorList>
            <consortium name="WormBaseParasite"/>
        </authorList>
    </citation>
    <scope>IDENTIFICATION</scope>
</reference>
<dbReference type="Gene3D" id="3.10.200.10">
    <property type="entry name" value="Alpha carbonic anhydrase"/>
    <property type="match status" value="1"/>
</dbReference>
<dbReference type="InterPro" id="IPR036398">
    <property type="entry name" value="CA_dom_sf"/>
</dbReference>
<comment type="similarity">
    <text evidence="2 8">Belongs to the alpha-carbonic anhydrase family.</text>
</comment>
<evidence type="ECO:0000256" key="8">
    <source>
        <dbReference type="RuleBase" id="RU367011"/>
    </source>
</evidence>
<name>A0A914WFY8_9BILA</name>
<dbReference type="Pfam" id="PF00194">
    <property type="entry name" value="Carb_anhydrase"/>
    <property type="match status" value="1"/>
</dbReference>
<dbReference type="Proteomes" id="UP000887566">
    <property type="component" value="Unplaced"/>
</dbReference>
<evidence type="ECO:0000256" key="2">
    <source>
        <dbReference type="ARBA" id="ARBA00010718"/>
    </source>
</evidence>
<dbReference type="SMART" id="SM01057">
    <property type="entry name" value="Carb_anhydrase"/>
    <property type="match status" value="1"/>
</dbReference>
<evidence type="ECO:0000256" key="4">
    <source>
        <dbReference type="ARBA" id="ARBA00022723"/>
    </source>
</evidence>
<dbReference type="InterPro" id="IPR018338">
    <property type="entry name" value="Carbonic_anhydrase_a-class_CS"/>
</dbReference>
<evidence type="ECO:0000256" key="1">
    <source>
        <dbReference type="ARBA" id="ARBA00001947"/>
    </source>
</evidence>
<dbReference type="InterPro" id="IPR023561">
    <property type="entry name" value="Carbonic_anhydrase_a-class"/>
</dbReference>
<dbReference type="GO" id="GO:0005737">
    <property type="term" value="C:cytoplasm"/>
    <property type="evidence" value="ECO:0007669"/>
    <property type="project" value="TreeGrafter"/>
</dbReference>
<evidence type="ECO:0000313" key="10">
    <source>
        <dbReference type="Proteomes" id="UP000887566"/>
    </source>
</evidence>